<dbReference type="Pfam" id="PF02518">
    <property type="entry name" value="HATPase_c"/>
    <property type="match status" value="1"/>
</dbReference>
<accession>S9Q9C2</accession>
<dbReference type="Pfam" id="PF01627">
    <property type="entry name" value="Hpt"/>
    <property type="match status" value="1"/>
</dbReference>
<dbReference type="EMBL" id="APVH01000042">
    <property type="protein sequence ID" value="EPX77976.1"/>
    <property type="molecule type" value="Genomic_DNA"/>
</dbReference>
<dbReference type="InterPro" id="IPR004105">
    <property type="entry name" value="CheA-like_dim"/>
</dbReference>
<comment type="function">
    <text evidence="8">Involved in the transmission of sensory signals from the chemoreceptors to the flagellar motors. CheA is autophosphorylated; it can transfer its phosphate group to either CheB or CheY.</text>
</comment>
<dbReference type="GO" id="GO:0005524">
    <property type="term" value="F:ATP binding"/>
    <property type="evidence" value="ECO:0007669"/>
    <property type="project" value="UniProtKB-KW"/>
</dbReference>
<feature type="domain" description="CheW-like" evidence="14">
    <location>
        <begin position="442"/>
        <end position="576"/>
    </location>
</feature>
<dbReference type="SUPFAM" id="SSF55874">
    <property type="entry name" value="ATPase domain of HSP90 chaperone/DNA topoisomerase II/histidine kinase"/>
    <property type="match status" value="1"/>
</dbReference>
<feature type="compositionally biased region" description="Low complexity" evidence="11">
    <location>
        <begin position="171"/>
        <end position="184"/>
    </location>
</feature>
<dbReference type="GO" id="GO:0005737">
    <property type="term" value="C:cytoplasm"/>
    <property type="evidence" value="ECO:0007669"/>
    <property type="project" value="InterPro"/>
</dbReference>
<dbReference type="SMART" id="SM00387">
    <property type="entry name" value="HATPase_c"/>
    <property type="match status" value="1"/>
</dbReference>
<feature type="domain" description="Histidine kinase" evidence="12">
    <location>
        <begin position="235"/>
        <end position="440"/>
    </location>
</feature>
<protein>
    <recommendedName>
        <fullName evidence="3">Chemotaxis protein CheA</fullName>
        <ecNumber evidence="2">2.7.13.3</ecNumber>
    </recommendedName>
</protein>
<evidence type="ECO:0000256" key="2">
    <source>
        <dbReference type="ARBA" id="ARBA00012438"/>
    </source>
</evidence>
<dbReference type="PROSITE" id="PS50110">
    <property type="entry name" value="RESPONSE_REGULATORY"/>
    <property type="match status" value="1"/>
</dbReference>
<dbReference type="Pfam" id="PF00072">
    <property type="entry name" value="Response_reg"/>
    <property type="match status" value="1"/>
</dbReference>
<evidence type="ECO:0000313" key="17">
    <source>
        <dbReference type="Proteomes" id="UP000015347"/>
    </source>
</evidence>
<dbReference type="OrthoDB" id="9803176at2"/>
<dbReference type="SUPFAM" id="SSF52172">
    <property type="entry name" value="CheY-like"/>
    <property type="match status" value="1"/>
</dbReference>
<evidence type="ECO:0000259" key="14">
    <source>
        <dbReference type="PROSITE" id="PS50851"/>
    </source>
</evidence>
<dbReference type="PRINTS" id="PR00344">
    <property type="entry name" value="BCTRLSENSOR"/>
</dbReference>
<dbReference type="GO" id="GO:0000155">
    <property type="term" value="F:phosphorelay sensor kinase activity"/>
    <property type="evidence" value="ECO:0007669"/>
    <property type="project" value="InterPro"/>
</dbReference>
<keyword evidence="4 10" id="KW-0597">Phosphoprotein</keyword>
<reference evidence="17" key="1">
    <citation type="journal article" date="2014" name="Stand. Genomic Sci.">
        <title>Genome sequence of the exopolysaccharide-producing Salipiger mucosus type strain (DSM 16094(T)), a moderately halophilic member of the Roseobacter clade.</title>
        <authorList>
            <person name="Riedel T."/>
            <person name="Spring S."/>
            <person name="Fiebig A."/>
            <person name="Petersen J."/>
            <person name="Kyrpides N.C."/>
            <person name="Goker M."/>
            <person name="Klenk H.P."/>
        </authorList>
    </citation>
    <scope>NUCLEOTIDE SEQUENCE [LARGE SCALE GENOMIC DNA]</scope>
    <source>
        <strain evidence="17">DSM 16094</strain>
    </source>
</reference>
<evidence type="ECO:0000256" key="10">
    <source>
        <dbReference type="PROSITE-ProRule" id="PRU00169"/>
    </source>
</evidence>
<dbReference type="SUPFAM" id="SSF50341">
    <property type="entry name" value="CheW-like"/>
    <property type="match status" value="2"/>
</dbReference>
<dbReference type="InterPro" id="IPR002545">
    <property type="entry name" value="CheW-lke_dom"/>
</dbReference>
<evidence type="ECO:0000256" key="7">
    <source>
        <dbReference type="ARBA" id="ARBA00023012"/>
    </source>
</evidence>
<dbReference type="STRING" id="1123237.Salmuc_03298"/>
<sequence length="863" mass="94590">MSDELLQDFINETLESLSELDVHLIDLESDPNNPDLLDKIFRVLHTIKGTAGFLNLKTLGRIAHAAEGLLDCYRDGAPVDADGITVILAALDAIKDTINEIDPETGREPDEDQKILLDLIRDVAEAAKEAPREGDQSAIELPCEDDAVEEQSSETAEEEDAPATVSESTQAASPAGEGASPALARAPEPQGPKSVRIGVERLDNLMDLVGELVLVRNHIQQIARSVSDRALNTPVQNLSQIASELQDSVMQTRMQPVGNAFKAYHRTVRDLSKELDKQINLELVGEETEIDRQVLELIRDPLTHMVRNCADHALENTEERLEAGKPKRGTIRLEACHEGGFIIIRIEDDGRGINVDQVRKKALERGIVTKDQISAMSDNRLRSLIFEPGFSTSEAVSAVSGRGVGMDVVKTNIEKLGGTITVDSEEGVGTVFSIKIPLTLAIISAFSVSVGDEVFAIPQLNIVEIMDHSHASPSYALETINGEKFLRLRGSVYPLIDMASAFGIEGNGATTVLVCQVGSEIFGILVDRVLDTEEIVVKPLSKALKDVKVYSGNTILGDGRVIMIIDPNGLFSTFDIPAKVSDEEGDEPVEVENDILQVVLFRAGGHMPRAVHLSVVARISQIETANIHRVSDGRLMVQNGDSVLPLVCPVGYSPDWERCEQKVIIFEDEDSSMGMLVDEILDVVETDVVIDISSDTNGIIGTAVINSTATEIVDVSHYLDEAVHNWFNGEQRYRVREEVRVLIVDDSQFFRNILFSMLASRGYEVKVACGPEEALDMMSRNEFDVLVSDIEMPRMTGLDLIRRIRNEGPQSNIRAVAISSHGLDEDRAAGLEAGFDAYLSKTDRASIFEFLLGSDEKRIREDA</sequence>
<dbReference type="EC" id="2.7.13.3" evidence="2"/>
<gene>
    <name evidence="16" type="ORF">Salmuc_03298</name>
</gene>
<dbReference type="PROSITE" id="PS50851">
    <property type="entry name" value="CHEW"/>
    <property type="match status" value="1"/>
</dbReference>
<evidence type="ECO:0000256" key="4">
    <source>
        <dbReference type="ARBA" id="ARBA00022553"/>
    </source>
</evidence>
<evidence type="ECO:0000256" key="8">
    <source>
        <dbReference type="ARBA" id="ARBA00035100"/>
    </source>
</evidence>
<feature type="region of interest" description="Disordered" evidence="11">
    <location>
        <begin position="127"/>
        <end position="194"/>
    </location>
</feature>
<evidence type="ECO:0000259" key="13">
    <source>
        <dbReference type="PROSITE" id="PS50110"/>
    </source>
</evidence>
<dbReference type="InterPro" id="IPR008207">
    <property type="entry name" value="Sig_transdc_His_kin_Hpt_dom"/>
</dbReference>
<evidence type="ECO:0000256" key="6">
    <source>
        <dbReference type="ARBA" id="ARBA00022777"/>
    </source>
</evidence>
<dbReference type="InterPro" id="IPR001789">
    <property type="entry name" value="Sig_transdc_resp-reg_receiver"/>
</dbReference>
<evidence type="ECO:0000256" key="3">
    <source>
        <dbReference type="ARBA" id="ARBA00021495"/>
    </source>
</evidence>
<dbReference type="Pfam" id="PF01584">
    <property type="entry name" value="CheW"/>
    <property type="match status" value="1"/>
</dbReference>
<feature type="domain" description="HPt" evidence="15">
    <location>
        <begin position="1"/>
        <end position="101"/>
    </location>
</feature>
<dbReference type="InterPro" id="IPR036890">
    <property type="entry name" value="HATPase_C_sf"/>
</dbReference>
<dbReference type="HOGENOM" id="CLU_000650_5_0_5"/>
<comment type="caution">
    <text evidence="16">The sequence shown here is derived from an EMBL/GenBank/DDBJ whole genome shotgun (WGS) entry which is preliminary data.</text>
</comment>
<dbReference type="SUPFAM" id="SSF47226">
    <property type="entry name" value="Histidine-containing phosphotransfer domain, HPT domain"/>
    <property type="match status" value="1"/>
</dbReference>
<dbReference type="Gene3D" id="2.30.30.40">
    <property type="entry name" value="SH3 Domains"/>
    <property type="match status" value="1"/>
</dbReference>
<evidence type="ECO:0000259" key="15">
    <source>
        <dbReference type="PROSITE" id="PS50894"/>
    </source>
</evidence>
<dbReference type="InterPro" id="IPR004358">
    <property type="entry name" value="Sig_transdc_His_kin-like_C"/>
</dbReference>
<dbReference type="RefSeq" id="WP_020040076.1">
    <property type="nucleotide sequence ID" value="NZ_KE557281.1"/>
</dbReference>
<dbReference type="GO" id="GO:0006935">
    <property type="term" value="P:chemotaxis"/>
    <property type="evidence" value="ECO:0007669"/>
    <property type="project" value="UniProtKB-KW"/>
</dbReference>
<dbReference type="Gene3D" id="3.40.50.2300">
    <property type="match status" value="1"/>
</dbReference>
<dbReference type="SUPFAM" id="SSF47384">
    <property type="entry name" value="Homodimeric domain of signal transducing histidine kinase"/>
    <property type="match status" value="1"/>
</dbReference>
<dbReference type="Gene3D" id="3.30.565.10">
    <property type="entry name" value="Histidine kinase-like ATPase, C-terminal domain"/>
    <property type="match status" value="1"/>
</dbReference>
<dbReference type="PANTHER" id="PTHR43395">
    <property type="entry name" value="SENSOR HISTIDINE KINASE CHEA"/>
    <property type="match status" value="1"/>
</dbReference>
<dbReference type="eggNOG" id="COG0643">
    <property type="taxonomic scope" value="Bacteria"/>
</dbReference>
<evidence type="ECO:0000256" key="11">
    <source>
        <dbReference type="SAM" id="MobiDB-lite"/>
    </source>
</evidence>
<name>S9Q9C2_9RHOB</name>
<dbReference type="Pfam" id="PF02895">
    <property type="entry name" value="H-kinase_dim"/>
    <property type="match status" value="1"/>
</dbReference>
<dbReference type="FunFam" id="3.30.565.10:FF:000016">
    <property type="entry name" value="Chemotaxis protein CheA, putative"/>
    <property type="match status" value="1"/>
</dbReference>
<comment type="catalytic activity">
    <reaction evidence="1">
        <text>ATP + protein L-histidine = ADP + protein N-phospho-L-histidine.</text>
        <dbReference type="EC" id="2.7.13.3"/>
    </reaction>
</comment>
<dbReference type="InterPro" id="IPR003594">
    <property type="entry name" value="HATPase_dom"/>
</dbReference>
<dbReference type="InterPro" id="IPR036641">
    <property type="entry name" value="HPT_dom_sf"/>
</dbReference>
<evidence type="ECO:0000313" key="16">
    <source>
        <dbReference type="EMBL" id="EPX77976.1"/>
    </source>
</evidence>
<dbReference type="SMART" id="SM00073">
    <property type="entry name" value="HPT"/>
    <property type="match status" value="1"/>
</dbReference>
<dbReference type="InterPro" id="IPR051315">
    <property type="entry name" value="Bact_Chemotaxis_CheA"/>
</dbReference>
<dbReference type="CDD" id="cd16916">
    <property type="entry name" value="HATPase_CheA-like"/>
    <property type="match status" value="1"/>
</dbReference>
<organism evidence="16 17">
    <name type="scientific">Salipiger mucosus DSM 16094</name>
    <dbReference type="NCBI Taxonomy" id="1123237"/>
    <lineage>
        <taxon>Bacteria</taxon>
        <taxon>Pseudomonadati</taxon>
        <taxon>Pseudomonadota</taxon>
        <taxon>Alphaproteobacteria</taxon>
        <taxon>Rhodobacterales</taxon>
        <taxon>Roseobacteraceae</taxon>
        <taxon>Salipiger</taxon>
    </lineage>
</organism>
<feature type="compositionally biased region" description="Acidic residues" evidence="11">
    <location>
        <begin position="142"/>
        <end position="161"/>
    </location>
</feature>
<dbReference type="SMART" id="SM00260">
    <property type="entry name" value="CheW"/>
    <property type="match status" value="1"/>
</dbReference>
<proteinExistence type="predicted"/>
<dbReference type="CDD" id="cd00088">
    <property type="entry name" value="HPT"/>
    <property type="match status" value="1"/>
</dbReference>
<feature type="modified residue" description="Phosphohistidine" evidence="9">
    <location>
        <position position="45"/>
    </location>
</feature>
<dbReference type="PROSITE" id="PS50109">
    <property type="entry name" value="HIS_KIN"/>
    <property type="match status" value="1"/>
</dbReference>
<evidence type="ECO:0000256" key="1">
    <source>
        <dbReference type="ARBA" id="ARBA00000085"/>
    </source>
</evidence>
<dbReference type="InterPro" id="IPR036061">
    <property type="entry name" value="CheW-like_dom_sf"/>
</dbReference>
<dbReference type="AlphaFoldDB" id="S9Q9C2"/>
<dbReference type="InterPro" id="IPR011006">
    <property type="entry name" value="CheY-like_superfamily"/>
</dbReference>
<dbReference type="Gene3D" id="1.20.120.160">
    <property type="entry name" value="HPT domain"/>
    <property type="match status" value="1"/>
</dbReference>
<dbReference type="Gene3D" id="1.10.287.560">
    <property type="entry name" value="Histidine kinase CheA-like, homodimeric domain"/>
    <property type="match status" value="1"/>
</dbReference>
<dbReference type="InterPro" id="IPR037006">
    <property type="entry name" value="CheA-like_homodim_sf"/>
</dbReference>
<keyword evidence="7" id="KW-0902">Two-component regulatory system</keyword>
<dbReference type="InterPro" id="IPR005467">
    <property type="entry name" value="His_kinase_dom"/>
</dbReference>
<evidence type="ECO:0000256" key="9">
    <source>
        <dbReference type="PROSITE-ProRule" id="PRU00110"/>
    </source>
</evidence>
<evidence type="ECO:0000256" key="5">
    <source>
        <dbReference type="ARBA" id="ARBA00022679"/>
    </source>
</evidence>
<keyword evidence="5 16" id="KW-0808">Transferase</keyword>
<evidence type="ECO:0000259" key="12">
    <source>
        <dbReference type="PROSITE" id="PS50109"/>
    </source>
</evidence>
<dbReference type="PANTHER" id="PTHR43395:SF1">
    <property type="entry name" value="CHEMOTAXIS PROTEIN CHEA"/>
    <property type="match status" value="1"/>
</dbReference>
<dbReference type="InterPro" id="IPR036097">
    <property type="entry name" value="HisK_dim/P_sf"/>
</dbReference>
<feature type="modified residue" description="4-aspartylphosphate" evidence="10">
    <location>
        <position position="789"/>
    </location>
</feature>
<dbReference type="SMART" id="SM01231">
    <property type="entry name" value="H-kinase_dim"/>
    <property type="match status" value="1"/>
</dbReference>
<dbReference type="SMART" id="SM00448">
    <property type="entry name" value="REC"/>
    <property type="match status" value="1"/>
</dbReference>
<keyword evidence="17" id="KW-1185">Reference proteome</keyword>
<feature type="domain" description="Response regulatory" evidence="13">
    <location>
        <begin position="740"/>
        <end position="856"/>
    </location>
</feature>
<dbReference type="PROSITE" id="PS50894">
    <property type="entry name" value="HPT"/>
    <property type="match status" value="1"/>
</dbReference>
<keyword evidence="6 16" id="KW-0418">Kinase</keyword>
<dbReference type="Proteomes" id="UP000015347">
    <property type="component" value="Unassembled WGS sequence"/>
</dbReference>